<evidence type="ECO:0000313" key="2">
    <source>
        <dbReference type="EMBL" id="PBK64048.1"/>
    </source>
</evidence>
<gene>
    <name evidence="2" type="ORF">ARMSODRAFT_979428</name>
</gene>
<accession>A0A2H3BDE1</accession>
<organism evidence="2 3">
    <name type="scientific">Armillaria solidipes</name>
    <dbReference type="NCBI Taxonomy" id="1076256"/>
    <lineage>
        <taxon>Eukaryota</taxon>
        <taxon>Fungi</taxon>
        <taxon>Dikarya</taxon>
        <taxon>Basidiomycota</taxon>
        <taxon>Agaricomycotina</taxon>
        <taxon>Agaricomycetes</taxon>
        <taxon>Agaricomycetidae</taxon>
        <taxon>Agaricales</taxon>
        <taxon>Marasmiineae</taxon>
        <taxon>Physalacriaceae</taxon>
        <taxon>Armillaria</taxon>
    </lineage>
</organism>
<dbReference type="Proteomes" id="UP000218334">
    <property type="component" value="Unassembled WGS sequence"/>
</dbReference>
<name>A0A2H3BDE1_9AGAR</name>
<evidence type="ECO:0000256" key="1">
    <source>
        <dbReference type="SAM" id="MobiDB-lite"/>
    </source>
</evidence>
<feature type="region of interest" description="Disordered" evidence="1">
    <location>
        <begin position="13"/>
        <end position="64"/>
    </location>
</feature>
<dbReference type="AlphaFoldDB" id="A0A2H3BDE1"/>
<dbReference type="EMBL" id="KZ293454">
    <property type="protein sequence ID" value="PBK64048.1"/>
    <property type="molecule type" value="Genomic_DNA"/>
</dbReference>
<reference evidence="3" key="1">
    <citation type="journal article" date="2017" name="Nat. Ecol. Evol.">
        <title>Genome expansion and lineage-specific genetic innovations in the forest pathogenic fungi Armillaria.</title>
        <authorList>
            <person name="Sipos G."/>
            <person name="Prasanna A.N."/>
            <person name="Walter M.C."/>
            <person name="O'Connor E."/>
            <person name="Balint B."/>
            <person name="Krizsan K."/>
            <person name="Kiss B."/>
            <person name="Hess J."/>
            <person name="Varga T."/>
            <person name="Slot J."/>
            <person name="Riley R."/>
            <person name="Boka B."/>
            <person name="Rigling D."/>
            <person name="Barry K."/>
            <person name="Lee J."/>
            <person name="Mihaltcheva S."/>
            <person name="LaButti K."/>
            <person name="Lipzen A."/>
            <person name="Waldron R."/>
            <person name="Moloney N.M."/>
            <person name="Sperisen C."/>
            <person name="Kredics L."/>
            <person name="Vagvoelgyi C."/>
            <person name="Patrignani A."/>
            <person name="Fitzpatrick D."/>
            <person name="Nagy I."/>
            <person name="Doyle S."/>
            <person name="Anderson J.B."/>
            <person name="Grigoriev I.V."/>
            <person name="Gueldener U."/>
            <person name="Muensterkoetter M."/>
            <person name="Nagy L.G."/>
        </authorList>
    </citation>
    <scope>NUCLEOTIDE SEQUENCE [LARGE SCALE GENOMIC DNA]</scope>
    <source>
        <strain evidence="3">28-4</strain>
    </source>
</reference>
<sequence>MSTEVRINIEAGILQNKDRYATPPVPSPQTRPKAAYPDKSNLPSGHVHQESRLARGKSKGHNEQVVWRKRQWMESKPRESSSNVWAAIILDPARDVLNSNSLDRLEPIFEDNSGAMGLKDNTDATLAQLEHANHPNTKMRRATPTILGISFVRSVEAAASIVTYLRQPIRRHIDRRQHLLKMQGTDISAGCACLIVSQGKGAIVLVLMNNPIR</sequence>
<proteinExistence type="predicted"/>
<keyword evidence="3" id="KW-1185">Reference proteome</keyword>
<protein>
    <submittedName>
        <fullName evidence="2">Uncharacterized protein</fullName>
    </submittedName>
</protein>
<evidence type="ECO:0000313" key="3">
    <source>
        <dbReference type="Proteomes" id="UP000218334"/>
    </source>
</evidence>